<organism evidence="2 3">
    <name type="scientific">Brevibacillus ruminantium</name>
    <dbReference type="NCBI Taxonomy" id="2950604"/>
    <lineage>
        <taxon>Bacteria</taxon>
        <taxon>Bacillati</taxon>
        <taxon>Bacillota</taxon>
        <taxon>Bacilli</taxon>
        <taxon>Bacillales</taxon>
        <taxon>Paenibacillaceae</taxon>
        <taxon>Brevibacillus</taxon>
    </lineage>
</organism>
<gene>
    <name evidence="2" type="ORF">NDK47_09005</name>
</gene>
<reference evidence="2" key="1">
    <citation type="submission" date="2022-06" db="EMBL/GenBank/DDBJ databases">
        <title>Genome sequencing of Brevibacillus sp. BB3-R1.</title>
        <authorList>
            <person name="Heo J."/>
            <person name="Lee D."/>
            <person name="Won M."/>
            <person name="Han B.-H."/>
            <person name="Hong S.-B."/>
            <person name="Kwon S.-W."/>
        </authorList>
    </citation>
    <scope>NUCLEOTIDE SEQUENCE</scope>
    <source>
        <strain evidence="2">BB3-R1</strain>
    </source>
</reference>
<keyword evidence="1" id="KW-0732">Signal</keyword>
<feature type="chain" id="PRO_5045739623" description="VCBS repeat-containing protein" evidence="1">
    <location>
        <begin position="18"/>
        <end position="228"/>
    </location>
</feature>
<evidence type="ECO:0000313" key="3">
    <source>
        <dbReference type="Proteomes" id="UP001056500"/>
    </source>
</evidence>
<dbReference type="RefSeq" id="WP_251874491.1">
    <property type="nucleotide sequence ID" value="NZ_CP098755.1"/>
</dbReference>
<evidence type="ECO:0000313" key="2">
    <source>
        <dbReference type="EMBL" id="USG67392.1"/>
    </source>
</evidence>
<proteinExistence type="predicted"/>
<dbReference type="InterPro" id="IPR028994">
    <property type="entry name" value="Integrin_alpha_N"/>
</dbReference>
<keyword evidence="3" id="KW-1185">Reference proteome</keyword>
<evidence type="ECO:0000256" key="1">
    <source>
        <dbReference type="SAM" id="SignalP"/>
    </source>
</evidence>
<evidence type="ECO:0008006" key="4">
    <source>
        <dbReference type="Google" id="ProtNLM"/>
    </source>
</evidence>
<dbReference type="Proteomes" id="UP001056500">
    <property type="component" value="Chromosome"/>
</dbReference>
<protein>
    <recommendedName>
        <fullName evidence="4">VCBS repeat-containing protein</fullName>
    </recommendedName>
</protein>
<feature type="signal peptide" evidence="1">
    <location>
        <begin position="1"/>
        <end position="17"/>
    </location>
</feature>
<name>A0ABY4WJV1_9BACL</name>
<dbReference type="SUPFAM" id="SSF69318">
    <property type="entry name" value="Integrin alpha N-terminal domain"/>
    <property type="match status" value="1"/>
</dbReference>
<sequence>MIRVQICTMILTALLHAATNDWNIAATPTLIGKQFEAGQQPAILADTLLDSPSDHSKAKRMLLAMIDGKYTVEQEPGPFTGPQWTGTFELQLLDQHQQIIATARLNEAFDELLFQRPFSIQFADYNHDGHPDFAIGQYASSNLYHYRLFTIQDDKIKELPIKSDRDIISSERDYSVLFAKTGPASFQTVFYDNSVGKYMKRVYEWKGNAFERVLETEWSGEPMSFREK</sequence>
<accession>A0ABY4WJV1</accession>
<dbReference type="EMBL" id="CP098755">
    <property type="protein sequence ID" value="USG67392.1"/>
    <property type="molecule type" value="Genomic_DNA"/>
</dbReference>